<name>A0A0F5LAN4_9HYPH</name>
<dbReference type="InterPro" id="IPR029018">
    <property type="entry name" value="Hex-like_dom2"/>
</dbReference>
<evidence type="ECO:0000256" key="1">
    <source>
        <dbReference type="ARBA" id="ARBA00001231"/>
    </source>
</evidence>
<dbReference type="GO" id="GO:0030203">
    <property type="term" value="P:glycosaminoglycan metabolic process"/>
    <property type="evidence" value="ECO:0007669"/>
    <property type="project" value="TreeGrafter"/>
</dbReference>
<organism evidence="11 13">
    <name type="scientific">Devosia limi DSM 17137</name>
    <dbReference type="NCBI Taxonomy" id="1121477"/>
    <lineage>
        <taxon>Bacteria</taxon>
        <taxon>Pseudomonadati</taxon>
        <taxon>Pseudomonadota</taxon>
        <taxon>Alphaproteobacteria</taxon>
        <taxon>Hyphomicrobiales</taxon>
        <taxon>Devosiaceae</taxon>
        <taxon>Devosia</taxon>
    </lineage>
</organism>
<dbReference type="EMBL" id="FQVC01000006">
    <property type="protein sequence ID" value="SHF30097.1"/>
    <property type="molecule type" value="Genomic_DNA"/>
</dbReference>
<evidence type="ECO:0000256" key="5">
    <source>
        <dbReference type="ARBA" id="ARBA00023295"/>
    </source>
</evidence>
<dbReference type="Proteomes" id="UP000184533">
    <property type="component" value="Unassembled WGS sequence"/>
</dbReference>
<dbReference type="PANTHER" id="PTHR22600:SF57">
    <property type="entry name" value="BETA-N-ACETYLHEXOSAMINIDASE"/>
    <property type="match status" value="1"/>
</dbReference>
<dbReference type="Proteomes" id="UP000033608">
    <property type="component" value="Unassembled WGS sequence"/>
</dbReference>
<evidence type="ECO:0000259" key="10">
    <source>
        <dbReference type="Pfam" id="PF02838"/>
    </source>
</evidence>
<feature type="domain" description="Glycoside hydrolase family 20 catalytic" evidence="9">
    <location>
        <begin position="278"/>
        <end position="645"/>
    </location>
</feature>
<dbReference type="SUPFAM" id="SSF55545">
    <property type="entry name" value="beta-N-acetylhexosaminidase-like domain"/>
    <property type="match status" value="1"/>
</dbReference>
<reference evidence="12 14" key="2">
    <citation type="submission" date="2016-11" db="EMBL/GenBank/DDBJ databases">
        <authorList>
            <person name="Jaros S."/>
            <person name="Januszkiewicz K."/>
            <person name="Wedrychowicz H."/>
        </authorList>
    </citation>
    <scope>NUCLEOTIDE SEQUENCE [LARGE SCALE GENOMIC DNA]</scope>
    <source>
        <strain evidence="12 14">DSM 17137</strain>
    </source>
</reference>
<dbReference type="EC" id="3.2.1.52" evidence="3"/>
<evidence type="ECO:0000256" key="3">
    <source>
        <dbReference type="ARBA" id="ARBA00012663"/>
    </source>
</evidence>
<protein>
    <recommendedName>
        <fullName evidence="3">beta-N-acetylhexosaminidase</fullName>
        <ecNumber evidence="3">3.2.1.52</ecNumber>
    </recommendedName>
    <alternativeName>
        <fullName evidence="6">Beta-N-acetylhexosaminidase</fullName>
    </alternativeName>
    <alternativeName>
        <fullName evidence="7">N-acetyl-beta-glucosaminidase</fullName>
    </alternativeName>
</protein>
<accession>A0A0F5LAN4</accession>
<dbReference type="STRING" id="1121477.SAMN02745223_02269"/>
<evidence type="ECO:0000313" key="14">
    <source>
        <dbReference type="Proteomes" id="UP000184533"/>
    </source>
</evidence>
<keyword evidence="4" id="KW-0378">Hydrolase</keyword>
<feature type="domain" description="Beta-hexosaminidase bacterial type N-terminal" evidence="10">
    <location>
        <begin position="149"/>
        <end position="272"/>
    </location>
</feature>
<dbReference type="InterPro" id="IPR017853">
    <property type="entry name" value="GH"/>
</dbReference>
<dbReference type="OrthoDB" id="9763537at2"/>
<dbReference type="GO" id="GO:0004563">
    <property type="term" value="F:beta-N-acetylhexosaminidase activity"/>
    <property type="evidence" value="ECO:0007669"/>
    <property type="project" value="UniProtKB-EC"/>
</dbReference>
<keyword evidence="5" id="KW-0326">Glycosidase</keyword>
<sequence length="672" mass="72069">MTSGPALHLETLWTPATASEPLAYVIKLTNAGSEPVADFTLAISGPARIDPHATVEGGALVKRLSNHAQLAPPSGLVLAPGMTWTVNVRGLSWGLRHWSDGANSAYVTLADGAILPVITAPTQAVGGNAPLLKGAARFPMPAKAPVPVSIIPWPKSVATTGARTVPAGLDLQPQGEAAGKAAAAFTTLVADLFPVEALVRPAAEGGMPVQLVPTEGLGAEAYEIAFGEALVTVKATTQTGFLYGLVTLGQILRGAKQHPATLIFPSGGTIADEPGLVWRGTHLDVARQFYTTAEVSRLLKLLAWNKMNRFHWHLSEDEGWRLEIDGYPELTEIGAWRGHGKALPPLLGSGPHPTGGYYTKAAVREIVALGQSLGIQIVPEIDIPGHCYALLQSLPQLRDPNEVGEYQSVQGFPNNCLNPAYEPVYTFIEAVIDQLLELFPGNIFHLGADEVPLAAWSGSPLALDMLEKLAGPAMRKKHEGQLNQLGNHNGADEIEGSPTAILQAQLIKRVHEYIASKGAITGGWEEAAHGNVVDQSKTYLVGWRNVEINAALASQGYDIVASPGQRYYLDMANGVAWSEPGAGWAGWSGPQETYEFEAREGWTEEQLKHLLGVQSCIWSESMTDRAIFDRLVFPRISAVAEAGWTLPERKSWQRFSALVGLMPIMYGHWAEA</sequence>
<dbReference type="EMBL" id="LAJF01000112">
    <property type="protein sequence ID" value="KKB79345.1"/>
    <property type="molecule type" value="Genomic_DNA"/>
</dbReference>
<dbReference type="GO" id="GO:0005975">
    <property type="term" value="P:carbohydrate metabolic process"/>
    <property type="evidence" value="ECO:0007669"/>
    <property type="project" value="InterPro"/>
</dbReference>
<evidence type="ECO:0000259" key="9">
    <source>
        <dbReference type="Pfam" id="PF00728"/>
    </source>
</evidence>
<dbReference type="Pfam" id="PF00728">
    <property type="entry name" value="Glyco_hydro_20"/>
    <property type="match status" value="1"/>
</dbReference>
<evidence type="ECO:0000313" key="13">
    <source>
        <dbReference type="Proteomes" id="UP000033608"/>
    </source>
</evidence>
<dbReference type="PRINTS" id="PR00738">
    <property type="entry name" value="GLHYDRLASE20"/>
</dbReference>
<dbReference type="AlphaFoldDB" id="A0A0F5LAN4"/>
<evidence type="ECO:0000313" key="11">
    <source>
        <dbReference type="EMBL" id="KKB79345.1"/>
    </source>
</evidence>
<dbReference type="Pfam" id="PF02838">
    <property type="entry name" value="Glyco_hydro_20b"/>
    <property type="match status" value="1"/>
</dbReference>
<dbReference type="Gene3D" id="3.30.379.10">
    <property type="entry name" value="Chitobiase/beta-hexosaminidase domain 2-like"/>
    <property type="match status" value="1"/>
</dbReference>
<dbReference type="GO" id="GO:0016020">
    <property type="term" value="C:membrane"/>
    <property type="evidence" value="ECO:0007669"/>
    <property type="project" value="TreeGrafter"/>
</dbReference>
<dbReference type="PATRIC" id="fig|1121477.3.peg.230"/>
<keyword evidence="13" id="KW-1185">Reference proteome</keyword>
<dbReference type="SUPFAM" id="SSF51445">
    <property type="entry name" value="(Trans)glycosidases"/>
    <property type="match status" value="1"/>
</dbReference>
<dbReference type="InterPro" id="IPR025705">
    <property type="entry name" value="Beta_hexosaminidase_sua/sub"/>
</dbReference>
<proteinExistence type="inferred from homology"/>
<evidence type="ECO:0000256" key="6">
    <source>
        <dbReference type="ARBA" id="ARBA00030512"/>
    </source>
</evidence>
<evidence type="ECO:0000256" key="2">
    <source>
        <dbReference type="ARBA" id="ARBA00006285"/>
    </source>
</evidence>
<dbReference type="RefSeq" id="WP_046136549.1">
    <property type="nucleotide sequence ID" value="NZ_FQVC01000006.1"/>
</dbReference>
<evidence type="ECO:0000256" key="8">
    <source>
        <dbReference type="PIRSR" id="PIRSR625705-1"/>
    </source>
</evidence>
<dbReference type="InterPro" id="IPR015883">
    <property type="entry name" value="Glyco_hydro_20_cat"/>
</dbReference>
<comment type="catalytic activity">
    <reaction evidence="1">
        <text>Hydrolysis of terminal non-reducing N-acetyl-D-hexosamine residues in N-acetyl-beta-D-hexosaminides.</text>
        <dbReference type="EC" id="3.2.1.52"/>
    </reaction>
</comment>
<comment type="similarity">
    <text evidence="2">Belongs to the glycosyl hydrolase 20 family.</text>
</comment>
<gene>
    <name evidence="12" type="ORF">SAMN02745223_02269</name>
    <name evidence="11" type="ORF">VW29_17400</name>
</gene>
<dbReference type="PANTHER" id="PTHR22600">
    <property type="entry name" value="BETA-HEXOSAMINIDASE"/>
    <property type="match status" value="1"/>
</dbReference>
<dbReference type="Gene3D" id="3.20.20.80">
    <property type="entry name" value="Glycosidases"/>
    <property type="match status" value="1"/>
</dbReference>
<feature type="active site" description="Proton donor" evidence="8">
    <location>
        <position position="450"/>
    </location>
</feature>
<evidence type="ECO:0000256" key="4">
    <source>
        <dbReference type="ARBA" id="ARBA00022801"/>
    </source>
</evidence>
<evidence type="ECO:0000256" key="7">
    <source>
        <dbReference type="ARBA" id="ARBA00033000"/>
    </source>
</evidence>
<dbReference type="CDD" id="cd06563">
    <property type="entry name" value="GH20_chitobiase-like"/>
    <property type="match status" value="1"/>
</dbReference>
<dbReference type="InterPro" id="IPR015882">
    <property type="entry name" value="HEX_bac_N"/>
</dbReference>
<reference evidence="11 13" key="1">
    <citation type="submission" date="2015-03" db="EMBL/GenBank/DDBJ databases">
        <authorList>
            <person name="Hassan Y.I."/>
            <person name="Lepp D."/>
            <person name="Zhou T."/>
        </authorList>
    </citation>
    <scope>NUCLEOTIDE SEQUENCE [LARGE SCALE GENOMIC DNA]</scope>
    <source>
        <strain evidence="11 13">DSM 17137</strain>
    </source>
</reference>
<evidence type="ECO:0000313" key="12">
    <source>
        <dbReference type="EMBL" id="SHF30097.1"/>
    </source>
</evidence>